<gene>
    <name evidence="2" type="ORF">GLX28_03100</name>
</gene>
<dbReference type="AlphaFoldDB" id="A0A6I4YFM9"/>
<reference evidence="2 3" key="1">
    <citation type="submission" date="2019-11" db="EMBL/GenBank/DDBJ databases">
        <title>Genome sequence of Deinococcus xianganensis Y35, AI-2 producing algicidal bacterium, isolated from lake water.</title>
        <authorList>
            <person name="Li Y."/>
        </authorList>
    </citation>
    <scope>NUCLEOTIDE SEQUENCE [LARGE SCALE GENOMIC DNA]</scope>
    <source>
        <strain evidence="2 3">Y35</strain>
    </source>
</reference>
<keyword evidence="1" id="KW-0812">Transmembrane</keyword>
<comment type="caution">
    <text evidence="2">The sequence shown here is derived from an EMBL/GenBank/DDBJ whole genome shotgun (WGS) entry which is preliminary data.</text>
</comment>
<dbReference type="RefSeq" id="WP_160976642.1">
    <property type="nucleotide sequence ID" value="NZ_WVHK01000006.1"/>
</dbReference>
<dbReference type="EMBL" id="WVHK01000006">
    <property type="protein sequence ID" value="MXV18624.1"/>
    <property type="molecule type" value="Genomic_DNA"/>
</dbReference>
<organism evidence="2 3">
    <name type="scientific">Deinococcus xianganensis</name>
    <dbReference type="NCBI Taxonomy" id="1507289"/>
    <lineage>
        <taxon>Bacteria</taxon>
        <taxon>Thermotogati</taxon>
        <taxon>Deinococcota</taxon>
        <taxon>Deinococci</taxon>
        <taxon>Deinococcales</taxon>
        <taxon>Deinococcaceae</taxon>
        <taxon>Deinococcus</taxon>
    </lineage>
</organism>
<protein>
    <submittedName>
        <fullName evidence="2">Uncharacterized protein</fullName>
    </submittedName>
</protein>
<keyword evidence="3" id="KW-1185">Reference proteome</keyword>
<feature type="transmembrane region" description="Helical" evidence="1">
    <location>
        <begin position="26"/>
        <end position="44"/>
    </location>
</feature>
<evidence type="ECO:0000313" key="3">
    <source>
        <dbReference type="Proteomes" id="UP000430519"/>
    </source>
</evidence>
<sequence>MLIFDALLLVVLSPMAHSPLVRVGLLAGAVVAGCLALAVLIEVLREWS</sequence>
<evidence type="ECO:0000256" key="1">
    <source>
        <dbReference type="SAM" id="Phobius"/>
    </source>
</evidence>
<name>A0A6I4YFM9_9DEIO</name>
<evidence type="ECO:0000313" key="2">
    <source>
        <dbReference type="EMBL" id="MXV18624.1"/>
    </source>
</evidence>
<proteinExistence type="predicted"/>
<accession>A0A6I4YFM9</accession>
<keyword evidence="1" id="KW-1133">Transmembrane helix</keyword>
<dbReference type="Proteomes" id="UP000430519">
    <property type="component" value="Unassembled WGS sequence"/>
</dbReference>
<keyword evidence="1" id="KW-0472">Membrane</keyword>